<dbReference type="PROSITE" id="PS01098">
    <property type="entry name" value="LIPASE_GDSL_SER"/>
    <property type="match status" value="1"/>
</dbReference>
<keyword evidence="3" id="KW-0472">Membrane</keyword>
<dbReference type="InterPro" id="IPR036514">
    <property type="entry name" value="SGNH_hydro_sf"/>
</dbReference>
<protein>
    <submittedName>
        <fullName evidence="4">GDSL lipolytic enzyme</fullName>
    </submittedName>
</protein>
<evidence type="ECO:0000256" key="3">
    <source>
        <dbReference type="SAM" id="Phobius"/>
    </source>
</evidence>
<gene>
    <name evidence="4" type="primary">GLIP6_2</name>
    <name evidence="4" type="ORF">CASFOL_020570</name>
</gene>
<dbReference type="AlphaFoldDB" id="A0ABD3D177"/>
<dbReference type="SUPFAM" id="SSF52266">
    <property type="entry name" value="SGNH hydrolase"/>
    <property type="match status" value="1"/>
</dbReference>
<evidence type="ECO:0000256" key="1">
    <source>
        <dbReference type="ARBA" id="ARBA00008668"/>
    </source>
</evidence>
<reference evidence="5" key="1">
    <citation type="journal article" date="2024" name="IScience">
        <title>Strigolactones Initiate the Formation of Haustorium-like Structures in Castilleja.</title>
        <authorList>
            <person name="Buerger M."/>
            <person name="Peterson D."/>
            <person name="Chory J."/>
        </authorList>
    </citation>
    <scope>NUCLEOTIDE SEQUENCE [LARGE SCALE GENOMIC DNA]</scope>
</reference>
<dbReference type="InterPro" id="IPR008265">
    <property type="entry name" value="Lipase_GDSL_AS"/>
</dbReference>
<dbReference type="InterPro" id="IPR001087">
    <property type="entry name" value="GDSL"/>
</dbReference>
<comment type="caution">
    <text evidence="4">The sequence shown here is derived from an EMBL/GenBank/DDBJ whole genome shotgun (WGS) entry which is preliminary data.</text>
</comment>
<dbReference type="Gene3D" id="3.40.50.1110">
    <property type="entry name" value="SGNH hydrolase"/>
    <property type="match status" value="1"/>
</dbReference>
<keyword evidence="3" id="KW-0812">Transmembrane</keyword>
<accession>A0ABD3D177</accession>
<evidence type="ECO:0000313" key="5">
    <source>
        <dbReference type="Proteomes" id="UP001632038"/>
    </source>
</evidence>
<comment type="similarity">
    <text evidence="1">Belongs to the 'GDSL' lipolytic enzyme family.</text>
</comment>
<proteinExistence type="inferred from homology"/>
<feature type="transmembrane region" description="Helical" evidence="3">
    <location>
        <begin position="7"/>
        <end position="24"/>
    </location>
</feature>
<organism evidence="4 5">
    <name type="scientific">Castilleja foliolosa</name>
    <dbReference type="NCBI Taxonomy" id="1961234"/>
    <lineage>
        <taxon>Eukaryota</taxon>
        <taxon>Viridiplantae</taxon>
        <taxon>Streptophyta</taxon>
        <taxon>Embryophyta</taxon>
        <taxon>Tracheophyta</taxon>
        <taxon>Spermatophyta</taxon>
        <taxon>Magnoliopsida</taxon>
        <taxon>eudicotyledons</taxon>
        <taxon>Gunneridae</taxon>
        <taxon>Pentapetalae</taxon>
        <taxon>asterids</taxon>
        <taxon>lamiids</taxon>
        <taxon>Lamiales</taxon>
        <taxon>Orobanchaceae</taxon>
        <taxon>Pedicularideae</taxon>
        <taxon>Castillejinae</taxon>
        <taxon>Castilleja</taxon>
    </lineage>
</organism>
<keyword evidence="3" id="KW-1133">Transmembrane helix</keyword>
<dbReference type="InterPro" id="IPR035669">
    <property type="entry name" value="SGNH_plant_lipase-like"/>
</dbReference>
<dbReference type="PANTHER" id="PTHR45966:SF35">
    <property type="entry name" value="GDSL LIPASE_ESTERASE, SGNH HYDROLASE SUPERFAMILY"/>
    <property type="match status" value="1"/>
</dbReference>
<sequence>MERSSQIIFILIIFSLHLTFIIGSNNNNNNNVEAIFIFGDSIFDAGNNHYKPNCTIQADFAPYGSKFFHHPTGRFTNGRTVADFMSQYLEIPLQKPFMELQLEIMKGAPKSYPTNGINFASAGSGVLRATSNGGSGATPIQEQLQQFQKLVDQNLIDKKLVKESLFFFESGTNDIFSYFYAPTITREAYVQSMLIEVRHFVDTICKLGARRVVLFALGPGGCVPARTTFRGGPLTKCYGKMNKMVKAYNMALENIVLRDLGARYPGVVMVYGDVYKTFKIFRDDPKRYGFANVDSACCGYGKLGGELQCGKKNYTLCKNPDDHFFWDLVHPSERANKLISKALWAGDHNHSRPFNLKRLSNMTLPDHI</sequence>
<keyword evidence="5" id="KW-1185">Reference proteome</keyword>
<dbReference type="CDD" id="cd01837">
    <property type="entry name" value="SGNH_plant_lipase_like"/>
    <property type="match status" value="1"/>
</dbReference>
<name>A0ABD3D177_9LAMI</name>
<evidence type="ECO:0000256" key="2">
    <source>
        <dbReference type="ARBA" id="ARBA00022729"/>
    </source>
</evidence>
<dbReference type="Proteomes" id="UP001632038">
    <property type="component" value="Unassembled WGS sequence"/>
</dbReference>
<evidence type="ECO:0000313" key="4">
    <source>
        <dbReference type="EMBL" id="KAL3636023.1"/>
    </source>
</evidence>
<dbReference type="Pfam" id="PF00657">
    <property type="entry name" value="Lipase_GDSL"/>
    <property type="match status" value="1"/>
</dbReference>
<dbReference type="EMBL" id="JAVIJP010000027">
    <property type="protein sequence ID" value="KAL3636023.1"/>
    <property type="molecule type" value="Genomic_DNA"/>
</dbReference>
<dbReference type="PANTHER" id="PTHR45966">
    <property type="entry name" value="GDSL-LIKE LIPASE/ACYLHYDROLASE"/>
    <property type="match status" value="1"/>
</dbReference>
<dbReference type="InterPro" id="IPR044552">
    <property type="entry name" value="GLIP1-5/GLL25"/>
</dbReference>
<keyword evidence="2" id="KW-0732">Signal</keyword>